<keyword evidence="2" id="KW-1185">Reference proteome</keyword>
<evidence type="ECO:0000313" key="2">
    <source>
        <dbReference type="Proteomes" id="UP001150603"/>
    </source>
</evidence>
<dbReference type="EMBL" id="JANBPW010006086">
    <property type="protein sequence ID" value="KAJ1931274.1"/>
    <property type="molecule type" value="Genomic_DNA"/>
</dbReference>
<sequence length="248" mass="27327">MNFCTFSHIQHQDTTWVAGVEQGKEGNIFFYNIATATKFVVDVSSISHTDIGTREDAPMCLKLVPVNDNTDALGLLVGYESTKLQLYSVNLSGDKHAAVLKCSQKTAHSESIMSIDYDSDEKAIYTCSADNKVCRYTIDAAGFHAAQEPGILRHGGSAEIRFFSSPKLVAVAGWDYAVHLLDSDLKLRGEARFHRASVTSVDMSTLARGNAESISNEVARARWNGRAQWLVVASQDHRISLWNVQDLL</sequence>
<accession>A0ACC1IYU6</accession>
<proteinExistence type="predicted"/>
<dbReference type="Proteomes" id="UP001150603">
    <property type="component" value="Unassembled WGS sequence"/>
</dbReference>
<gene>
    <name evidence="1" type="primary">GNB1L</name>
    <name evidence="1" type="ORF">FBU59_006771</name>
</gene>
<evidence type="ECO:0000313" key="1">
    <source>
        <dbReference type="EMBL" id="KAJ1931274.1"/>
    </source>
</evidence>
<comment type="caution">
    <text evidence="1">The sequence shown here is derived from an EMBL/GenBank/DDBJ whole genome shotgun (WGS) entry which is preliminary data.</text>
</comment>
<protein>
    <submittedName>
        <fullName evidence="1">Guanine nucleotide binding protein (G protein), beta polypeptide 1-like</fullName>
    </submittedName>
</protein>
<organism evidence="1 2">
    <name type="scientific">Linderina macrospora</name>
    <dbReference type="NCBI Taxonomy" id="4868"/>
    <lineage>
        <taxon>Eukaryota</taxon>
        <taxon>Fungi</taxon>
        <taxon>Fungi incertae sedis</taxon>
        <taxon>Zoopagomycota</taxon>
        <taxon>Kickxellomycotina</taxon>
        <taxon>Kickxellomycetes</taxon>
        <taxon>Kickxellales</taxon>
        <taxon>Kickxellaceae</taxon>
        <taxon>Linderina</taxon>
    </lineage>
</organism>
<reference evidence="1" key="1">
    <citation type="submission" date="2022-07" db="EMBL/GenBank/DDBJ databases">
        <title>Phylogenomic reconstructions and comparative analyses of Kickxellomycotina fungi.</title>
        <authorList>
            <person name="Reynolds N.K."/>
            <person name="Stajich J.E."/>
            <person name="Barry K."/>
            <person name="Grigoriev I.V."/>
            <person name="Crous P."/>
            <person name="Smith M.E."/>
        </authorList>
    </citation>
    <scope>NUCLEOTIDE SEQUENCE</scope>
    <source>
        <strain evidence="1">NRRL 5244</strain>
    </source>
</reference>
<name>A0ACC1IYU6_9FUNG</name>